<keyword evidence="3" id="KW-0274">FAD</keyword>
<dbReference type="InterPro" id="IPR002938">
    <property type="entry name" value="FAD-bd"/>
</dbReference>
<dbReference type="InterPro" id="IPR036188">
    <property type="entry name" value="FAD/NAD-bd_sf"/>
</dbReference>
<accession>A0A4R4Y118</accession>
<reference evidence="5 6" key="1">
    <citation type="submission" date="2019-03" db="EMBL/GenBank/DDBJ databases">
        <title>Draft genome sequences of novel Actinobacteria.</title>
        <authorList>
            <person name="Sahin N."/>
            <person name="Ay H."/>
            <person name="Saygin H."/>
        </authorList>
    </citation>
    <scope>NUCLEOTIDE SEQUENCE [LARGE SCALE GENOMIC DNA]</scope>
    <source>
        <strain evidence="5 6">CH32</strain>
    </source>
</reference>
<organism evidence="5 6">
    <name type="scientific">Nonomuraea terrae</name>
    <dbReference type="NCBI Taxonomy" id="2530383"/>
    <lineage>
        <taxon>Bacteria</taxon>
        <taxon>Bacillati</taxon>
        <taxon>Actinomycetota</taxon>
        <taxon>Actinomycetes</taxon>
        <taxon>Streptosporangiales</taxon>
        <taxon>Streptosporangiaceae</taxon>
        <taxon>Nonomuraea</taxon>
    </lineage>
</organism>
<dbReference type="Gene3D" id="3.50.50.60">
    <property type="entry name" value="FAD/NAD(P)-binding domain"/>
    <property type="match status" value="2"/>
</dbReference>
<protein>
    <submittedName>
        <fullName evidence="5">FAD-dependent oxidoreductase</fullName>
    </submittedName>
</protein>
<evidence type="ECO:0000256" key="1">
    <source>
        <dbReference type="ARBA" id="ARBA00001974"/>
    </source>
</evidence>
<sequence length="470" mass="49760">MLACELSLAGVRPTVVERLPRRSDQPKANGIIGQVVRLLRRRGLAEEEAPLPGFVFGAMPLDLAGLDDNPLHGMGIRQPALEELLERRALDLGVEIRRGHELTGFTQDEQGVTVRLTGPGGASELRTRYLVGCDGAHSAVRKLAGIGFPGVSAADVVSRTAHVTVPGAVLRPERAEMEVPGAGTFGLYAWHRTERGAYALLPVGPEVLTVAAMEWDAGAPGDDVPMTIAELRESLARVLGRHLPLAAPTGPGPHLLRRLNGRDTRVADRYRDGRVFLAGDAAHVHAAMGAPGLNLGLQDAVNLAWKLAAEVRGWAPPGLLDTYEAERRPAAERVAVHTQAQLALAAPGPEVTALREVFGELLADAPARHRIAALLAGSDVTYAMPAPPHPLVGRFLPELPAGPAAQARPVLLAPAAEGVRVRHGRVDVVPADGPDAVLVRPDGYVAWAGTPDETLERALATWFAESLEAA</sequence>
<evidence type="ECO:0000256" key="3">
    <source>
        <dbReference type="ARBA" id="ARBA00022827"/>
    </source>
</evidence>
<dbReference type="Gene3D" id="3.40.30.120">
    <property type="match status" value="1"/>
</dbReference>
<dbReference type="Pfam" id="PF01494">
    <property type="entry name" value="FAD_binding_3"/>
    <property type="match status" value="1"/>
</dbReference>
<dbReference type="AlphaFoldDB" id="A0A4R4Y118"/>
<keyword evidence="6" id="KW-1185">Reference proteome</keyword>
<dbReference type="GO" id="GO:0016709">
    <property type="term" value="F:oxidoreductase activity, acting on paired donors, with incorporation or reduction of molecular oxygen, NAD(P)H as one donor, and incorporation of one atom of oxygen"/>
    <property type="evidence" value="ECO:0007669"/>
    <property type="project" value="UniProtKB-ARBA"/>
</dbReference>
<feature type="domain" description="FAD-binding" evidence="4">
    <location>
        <begin position="1"/>
        <end position="335"/>
    </location>
</feature>
<comment type="caution">
    <text evidence="5">The sequence shown here is derived from an EMBL/GenBank/DDBJ whole genome shotgun (WGS) entry which is preliminary data.</text>
</comment>
<proteinExistence type="predicted"/>
<dbReference type="PANTHER" id="PTHR43004">
    <property type="entry name" value="TRK SYSTEM POTASSIUM UPTAKE PROTEIN"/>
    <property type="match status" value="1"/>
</dbReference>
<dbReference type="Pfam" id="PF21274">
    <property type="entry name" value="Rng_hyd_C"/>
    <property type="match status" value="1"/>
</dbReference>
<dbReference type="EMBL" id="SMKQ01000190">
    <property type="protein sequence ID" value="TDD37330.1"/>
    <property type="molecule type" value="Genomic_DNA"/>
</dbReference>
<keyword evidence="2" id="KW-0285">Flavoprotein</keyword>
<dbReference type="Gene3D" id="3.30.70.2450">
    <property type="match status" value="1"/>
</dbReference>
<evidence type="ECO:0000313" key="5">
    <source>
        <dbReference type="EMBL" id="TDD37330.1"/>
    </source>
</evidence>
<dbReference type="GO" id="GO:0071949">
    <property type="term" value="F:FAD binding"/>
    <property type="evidence" value="ECO:0007669"/>
    <property type="project" value="InterPro"/>
</dbReference>
<gene>
    <name evidence="5" type="ORF">E1286_37415</name>
</gene>
<evidence type="ECO:0000313" key="6">
    <source>
        <dbReference type="Proteomes" id="UP000295302"/>
    </source>
</evidence>
<evidence type="ECO:0000256" key="2">
    <source>
        <dbReference type="ARBA" id="ARBA00022630"/>
    </source>
</evidence>
<dbReference type="SUPFAM" id="SSF51905">
    <property type="entry name" value="FAD/NAD(P)-binding domain"/>
    <property type="match status" value="1"/>
</dbReference>
<dbReference type="PRINTS" id="PR00420">
    <property type="entry name" value="RNGMNOXGNASE"/>
</dbReference>
<evidence type="ECO:0000259" key="4">
    <source>
        <dbReference type="Pfam" id="PF01494"/>
    </source>
</evidence>
<dbReference type="Proteomes" id="UP000295302">
    <property type="component" value="Unassembled WGS sequence"/>
</dbReference>
<comment type="cofactor">
    <cofactor evidence="1">
        <name>FAD</name>
        <dbReference type="ChEBI" id="CHEBI:57692"/>
    </cofactor>
</comment>
<name>A0A4R4Y118_9ACTN</name>
<dbReference type="InterPro" id="IPR050641">
    <property type="entry name" value="RIFMO-like"/>
</dbReference>
<dbReference type="OrthoDB" id="8670884at2"/>
<dbReference type="PANTHER" id="PTHR43004:SF19">
    <property type="entry name" value="BINDING MONOOXYGENASE, PUTATIVE (JCVI)-RELATED"/>
    <property type="match status" value="1"/>
</dbReference>